<dbReference type="InterPro" id="IPR023026">
    <property type="entry name" value="Trp_synth_beta/beta-like"/>
</dbReference>
<dbReference type="InterPro" id="IPR036052">
    <property type="entry name" value="TrpB-like_PALP_sf"/>
</dbReference>
<keyword evidence="9 12" id="KW-0057">Aromatic amino acid biosynthesis</keyword>
<dbReference type="SUPFAM" id="SSF53686">
    <property type="entry name" value="Tryptophan synthase beta subunit-like PLP-dependent enzymes"/>
    <property type="match status" value="1"/>
</dbReference>
<comment type="catalytic activity">
    <reaction evidence="11 12">
        <text>(1S,2R)-1-C-(indol-3-yl)glycerol 3-phosphate + L-serine = D-glyceraldehyde 3-phosphate + L-tryptophan + H2O</text>
        <dbReference type="Rhea" id="RHEA:10532"/>
        <dbReference type="ChEBI" id="CHEBI:15377"/>
        <dbReference type="ChEBI" id="CHEBI:33384"/>
        <dbReference type="ChEBI" id="CHEBI:57912"/>
        <dbReference type="ChEBI" id="CHEBI:58866"/>
        <dbReference type="ChEBI" id="CHEBI:59776"/>
        <dbReference type="EC" id="4.2.1.20"/>
    </reaction>
</comment>
<dbReference type="Gene3D" id="3.40.50.1100">
    <property type="match status" value="2"/>
</dbReference>
<dbReference type="InterPro" id="IPR001926">
    <property type="entry name" value="TrpB-like_PALP"/>
</dbReference>
<organism evidence="14 15">
    <name type="scientific">Mariniplasma anaerobium</name>
    <dbReference type="NCBI Taxonomy" id="2735436"/>
    <lineage>
        <taxon>Bacteria</taxon>
        <taxon>Bacillati</taxon>
        <taxon>Mycoplasmatota</taxon>
        <taxon>Mollicutes</taxon>
        <taxon>Acholeplasmatales</taxon>
        <taxon>Acholeplasmataceae</taxon>
        <taxon>Mariniplasma</taxon>
    </lineage>
</organism>
<evidence type="ECO:0000256" key="7">
    <source>
        <dbReference type="ARBA" id="ARBA00022822"/>
    </source>
</evidence>
<evidence type="ECO:0000256" key="9">
    <source>
        <dbReference type="ARBA" id="ARBA00023141"/>
    </source>
</evidence>
<comment type="cofactor">
    <cofactor evidence="1 12">
        <name>pyridoxal 5'-phosphate</name>
        <dbReference type="ChEBI" id="CHEBI:597326"/>
    </cofactor>
</comment>
<dbReference type="PANTHER" id="PTHR48077">
    <property type="entry name" value="TRYPTOPHAN SYNTHASE-RELATED"/>
    <property type="match status" value="1"/>
</dbReference>
<protein>
    <recommendedName>
        <fullName evidence="12">Tryptophan synthase beta chain</fullName>
        <ecNumber evidence="12">4.2.1.20</ecNumber>
    </recommendedName>
</protein>
<keyword evidence="7 12" id="KW-0822">Tryptophan biosynthesis</keyword>
<dbReference type="GO" id="GO:0004834">
    <property type="term" value="F:tryptophan synthase activity"/>
    <property type="evidence" value="ECO:0007669"/>
    <property type="project" value="UniProtKB-UniRule"/>
</dbReference>
<comment type="subunit">
    <text evidence="5 12">Tetramer of two alpha and two beta chains.</text>
</comment>
<dbReference type="EMBL" id="AP024412">
    <property type="protein sequence ID" value="BCR36489.1"/>
    <property type="molecule type" value="Genomic_DNA"/>
</dbReference>
<dbReference type="FunFam" id="3.40.50.1100:FF:000004">
    <property type="entry name" value="Tryptophan synthase beta chain"/>
    <property type="match status" value="1"/>
</dbReference>
<evidence type="ECO:0000256" key="1">
    <source>
        <dbReference type="ARBA" id="ARBA00001933"/>
    </source>
</evidence>
<dbReference type="Pfam" id="PF00291">
    <property type="entry name" value="PALP"/>
    <property type="match status" value="1"/>
</dbReference>
<comment type="function">
    <text evidence="2 12">The beta subunit is responsible for the synthesis of L-tryptophan from indole and L-serine.</text>
</comment>
<evidence type="ECO:0000256" key="4">
    <source>
        <dbReference type="ARBA" id="ARBA00009982"/>
    </source>
</evidence>
<comment type="similarity">
    <text evidence="4 12">Belongs to the TrpB family.</text>
</comment>
<proteinExistence type="inferred from homology"/>
<evidence type="ECO:0000313" key="15">
    <source>
        <dbReference type="Proteomes" id="UP000620133"/>
    </source>
</evidence>
<dbReference type="EC" id="4.2.1.20" evidence="12"/>
<keyword evidence="10 12" id="KW-0456">Lyase</keyword>
<name>A0A7U9XXB7_9MOLU</name>
<dbReference type="RefSeq" id="WP_176239898.1">
    <property type="nucleotide sequence ID" value="NZ_AP024412.1"/>
</dbReference>
<dbReference type="KEGG" id="manr:MPAN_013820"/>
<dbReference type="InterPro" id="IPR006654">
    <property type="entry name" value="Trp_synth_beta"/>
</dbReference>
<evidence type="ECO:0000313" key="14">
    <source>
        <dbReference type="EMBL" id="BCR36489.1"/>
    </source>
</evidence>
<feature type="modified residue" description="N6-(pyridoxal phosphate)lysine" evidence="12">
    <location>
        <position position="82"/>
    </location>
</feature>
<evidence type="ECO:0000256" key="11">
    <source>
        <dbReference type="ARBA" id="ARBA00049047"/>
    </source>
</evidence>
<accession>A0A7U9XXB7</accession>
<dbReference type="PIRSF" id="PIRSF001413">
    <property type="entry name" value="Trp_syn_beta"/>
    <property type="match status" value="1"/>
</dbReference>
<reference evidence="14" key="1">
    <citation type="submission" date="2021-01" db="EMBL/GenBank/DDBJ databases">
        <title>Draft genome sequence of Acholeplasmataceae bacterium strain Mahy22.</title>
        <authorList>
            <person name="Watanabe M."/>
            <person name="Kojima H."/>
            <person name="Fukui M."/>
        </authorList>
    </citation>
    <scope>NUCLEOTIDE SEQUENCE</scope>
    <source>
        <strain evidence="14">Mahy22</strain>
    </source>
</reference>
<evidence type="ECO:0000256" key="10">
    <source>
        <dbReference type="ARBA" id="ARBA00023239"/>
    </source>
</evidence>
<dbReference type="InterPro" id="IPR006653">
    <property type="entry name" value="Trp_synth_b_CS"/>
</dbReference>
<dbReference type="Proteomes" id="UP000620133">
    <property type="component" value="Chromosome"/>
</dbReference>
<dbReference type="AlphaFoldDB" id="A0A7U9XXB7"/>
<dbReference type="CDD" id="cd06446">
    <property type="entry name" value="Trp-synth_B"/>
    <property type="match status" value="1"/>
</dbReference>
<evidence type="ECO:0000256" key="5">
    <source>
        <dbReference type="ARBA" id="ARBA00011270"/>
    </source>
</evidence>
<dbReference type="UniPathway" id="UPA00035">
    <property type="reaction ID" value="UER00044"/>
</dbReference>
<dbReference type="NCBIfam" id="TIGR00263">
    <property type="entry name" value="trpB"/>
    <property type="match status" value="1"/>
</dbReference>
<dbReference type="PANTHER" id="PTHR48077:SF3">
    <property type="entry name" value="TRYPTOPHAN SYNTHASE"/>
    <property type="match status" value="1"/>
</dbReference>
<dbReference type="FunFam" id="3.40.50.1100:FF:000001">
    <property type="entry name" value="Tryptophan synthase beta chain"/>
    <property type="match status" value="1"/>
</dbReference>
<comment type="pathway">
    <text evidence="3 12">Amino-acid biosynthesis; L-tryptophan biosynthesis; L-tryptophan from chorismate: step 5/5.</text>
</comment>
<evidence type="ECO:0000259" key="13">
    <source>
        <dbReference type="Pfam" id="PF00291"/>
    </source>
</evidence>
<keyword evidence="6 12" id="KW-0028">Amino-acid biosynthesis</keyword>
<evidence type="ECO:0000256" key="3">
    <source>
        <dbReference type="ARBA" id="ARBA00004733"/>
    </source>
</evidence>
<gene>
    <name evidence="12 14" type="primary">trpB</name>
    <name evidence="14" type="ORF">MPAN_013820</name>
</gene>
<evidence type="ECO:0000256" key="12">
    <source>
        <dbReference type="HAMAP-Rule" id="MF_00133"/>
    </source>
</evidence>
<evidence type="ECO:0000256" key="6">
    <source>
        <dbReference type="ARBA" id="ARBA00022605"/>
    </source>
</evidence>
<evidence type="ECO:0000256" key="8">
    <source>
        <dbReference type="ARBA" id="ARBA00022898"/>
    </source>
</evidence>
<keyword evidence="15" id="KW-1185">Reference proteome</keyword>
<feature type="domain" description="Tryptophan synthase beta chain-like PALP" evidence="13">
    <location>
        <begin position="48"/>
        <end position="372"/>
    </location>
</feature>
<evidence type="ECO:0000256" key="2">
    <source>
        <dbReference type="ARBA" id="ARBA00002786"/>
    </source>
</evidence>
<dbReference type="HAMAP" id="MF_00133">
    <property type="entry name" value="Trp_synth_beta"/>
    <property type="match status" value="1"/>
</dbReference>
<sequence length="391" mass="43005">MEFGKFGGQFVPGPILKAVKEVEEAYNKYKQDEDFINEFKHYLKNYANRPSLLYYAENMTKDLNGAKIYLKREDLNHTGAHKINNVLGQALLAKRMGKKKLIAETGAGQHGVATATAAALFGMECEIHMGYVDILKQSLNVYRMELLGAKVVAVHDGLKTLKEAVDSALMKWSTELEDTFYLLGSAVGPHPFPTMVRDFQKVIGEEIKEQLNEVEHQLPDYIIACVGGGSNAIGAFYDFIDNTDVKLVGVEAAGKGIDTKEHAATMTLGAEGVIHGMNTIVLTEENGDISPVYSISAGLDYPGVGPEHAYLKEIKRVTYESATDEEAVTAFEYLSKIEGIIPAIESSHAVSYAMKLAPTLSKDKIIVINLSGRGDKDVKQIARYRNYDLVD</sequence>
<dbReference type="GO" id="GO:0005737">
    <property type="term" value="C:cytoplasm"/>
    <property type="evidence" value="ECO:0007669"/>
    <property type="project" value="TreeGrafter"/>
</dbReference>
<dbReference type="PROSITE" id="PS00168">
    <property type="entry name" value="TRP_SYNTHASE_BETA"/>
    <property type="match status" value="1"/>
</dbReference>
<keyword evidence="8 12" id="KW-0663">Pyridoxal phosphate</keyword>